<dbReference type="PANTHER" id="PTHR30480">
    <property type="entry name" value="BETA-HEXOSAMINIDASE-RELATED"/>
    <property type="match status" value="1"/>
</dbReference>
<comment type="similarity">
    <text evidence="2">Belongs to the glycosyl hydrolase 3 family.</text>
</comment>
<dbReference type="InterPro" id="IPR017853">
    <property type="entry name" value="GH"/>
</dbReference>
<evidence type="ECO:0000256" key="2">
    <source>
        <dbReference type="ARBA" id="ARBA00005336"/>
    </source>
</evidence>
<comment type="catalytic activity">
    <reaction evidence="1">
        <text>Hydrolysis of terminal non-reducing N-acetyl-D-hexosamine residues in N-acetyl-beta-D-hexosaminides.</text>
        <dbReference type="EC" id="3.2.1.52"/>
    </reaction>
</comment>
<dbReference type="GO" id="GO:0009254">
    <property type="term" value="P:peptidoglycan turnover"/>
    <property type="evidence" value="ECO:0007669"/>
    <property type="project" value="TreeGrafter"/>
</dbReference>
<evidence type="ECO:0000259" key="6">
    <source>
        <dbReference type="Pfam" id="PF00933"/>
    </source>
</evidence>
<dbReference type="Gene3D" id="3.20.20.300">
    <property type="entry name" value="Glycoside hydrolase, family 3, N-terminal domain"/>
    <property type="match status" value="1"/>
</dbReference>
<evidence type="ECO:0000256" key="1">
    <source>
        <dbReference type="ARBA" id="ARBA00001231"/>
    </source>
</evidence>
<accession>A0A9W6II75</accession>
<dbReference type="InterPro" id="IPR036962">
    <property type="entry name" value="Glyco_hydro_3_N_sf"/>
</dbReference>
<reference evidence="7" key="2">
    <citation type="submission" date="2023-01" db="EMBL/GenBank/DDBJ databases">
        <authorList>
            <person name="Sun Q."/>
            <person name="Evtushenko L."/>
        </authorList>
    </citation>
    <scope>NUCLEOTIDE SEQUENCE</scope>
    <source>
        <strain evidence="7">VKM B-1513</strain>
    </source>
</reference>
<keyword evidence="5" id="KW-0326">Glycosidase</keyword>
<feature type="domain" description="Glycoside hydrolase family 3 N-terminal" evidence="6">
    <location>
        <begin position="31"/>
        <end position="298"/>
    </location>
</feature>
<dbReference type="EMBL" id="BSFE01000001">
    <property type="protein sequence ID" value="GLK50792.1"/>
    <property type="molecule type" value="Genomic_DNA"/>
</dbReference>
<evidence type="ECO:0000256" key="5">
    <source>
        <dbReference type="ARBA" id="ARBA00023295"/>
    </source>
</evidence>
<protein>
    <recommendedName>
        <fullName evidence="3">beta-N-acetylhexosaminidase</fullName>
        <ecNumber evidence="3">3.2.1.52</ecNumber>
    </recommendedName>
</protein>
<keyword evidence="8" id="KW-1185">Reference proteome</keyword>
<reference evidence="7" key="1">
    <citation type="journal article" date="2014" name="Int. J. Syst. Evol. Microbiol.">
        <title>Complete genome sequence of Corynebacterium casei LMG S-19264T (=DSM 44701T), isolated from a smear-ripened cheese.</title>
        <authorList>
            <consortium name="US DOE Joint Genome Institute (JGI-PGF)"/>
            <person name="Walter F."/>
            <person name="Albersmeier A."/>
            <person name="Kalinowski J."/>
            <person name="Ruckert C."/>
        </authorList>
    </citation>
    <scope>NUCLEOTIDE SEQUENCE</scope>
    <source>
        <strain evidence="7">VKM B-1513</strain>
    </source>
</reference>
<comment type="caution">
    <text evidence="7">The sequence shown here is derived from an EMBL/GenBank/DDBJ whole genome shotgun (WGS) entry which is preliminary data.</text>
</comment>
<organism evidence="7 8">
    <name type="scientific">Maricaulis virginensis</name>
    <dbReference type="NCBI Taxonomy" id="144022"/>
    <lineage>
        <taxon>Bacteria</taxon>
        <taxon>Pseudomonadati</taxon>
        <taxon>Pseudomonadota</taxon>
        <taxon>Alphaproteobacteria</taxon>
        <taxon>Maricaulales</taxon>
        <taxon>Maricaulaceae</taxon>
        <taxon>Maricaulis</taxon>
    </lineage>
</organism>
<evidence type="ECO:0000256" key="3">
    <source>
        <dbReference type="ARBA" id="ARBA00012663"/>
    </source>
</evidence>
<dbReference type="Proteomes" id="UP001143486">
    <property type="component" value="Unassembled WGS sequence"/>
</dbReference>
<dbReference type="InterPro" id="IPR001764">
    <property type="entry name" value="Glyco_hydro_3_N"/>
</dbReference>
<dbReference type="RefSeq" id="WP_271185189.1">
    <property type="nucleotide sequence ID" value="NZ_BSFE01000001.1"/>
</dbReference>
<evidence type="ECO:0000256" key="4">
    <source>
        <dbReference type="ARBA" id="ARBA00022801"/>
    </source>
</evidence>
<evidence type="ECO:0000313" key="7">
    <source>
        <dbReference type="EMBL" id="GLK50792.1"/>
    </source>
</evidence>
<dbReference type="PANTHER" id="PTHR30480:SF13">
    <property type="entry name" value="BETA-HEXOSAMINIDASE"/>
    <property type="match status" value="1"/>
</dbReference>
<name>A0A9W6II75_9PROT</name>
<dbReference type="GO" id="GO:0004563">
    <property type="term" value="F:beta-N-acetylhexosaminidase activity"/>
    <property type="evidence" value="ECO:0007669"/>
    <property type="project" value="UniProtKB-EC"/>
</dbReference>
<dbReference type="InterPro" id="IPR019800">
    <property type="entry name" value="Glyco_hydro_3_AS"/>
</dbReference>
<dbReference type="SUPFAM" id="SSF51445">
    <property type="entry name" value="(Trans)glycosidases"/>
    <property type="match status" value="1"/>
</dbReference>
<evidence type="ECO:0000313" key="8">
    <source>
        <dbReference type="Proteomes" id="UP001143486"/>
    </source>
</evidence>
<gene>
    <name evidence="7" type="ORF">GCM10017621_03000</name>
</gene>
<dbReference type="InterPro" id="IPR050226">
    <property type="entry name" value="NagZ_Beta-hexosaminidase"/>
</dbReference>
<dbReference type="PROSITE" id="PS00775">
    <property type="entry name" value="GLYCOSYL_HYDROL_F3"/>
    <property type="match status" value="1"/>
</dbReference>
<proteinExistence type="inferred from homology"/>
<dbReference type="AlphaFoldDB" id="A0A9W6II75"/>
<sequence>MSGVSSAIYGLAGLTLDPEEKAFFRDADPWGFILFARNVEGVRQLSRLTLELRDCVGRDVPILIDQEGGRVARLKPPTWRAAPAAQRFADLYLKDEEAAIEATRLNHRLLAHELRAVGIDVDCAPVADLRIEGADAIIGDRAFGTTPEPIAHLGRAAMEGLMAGGVAPIIKHIPGHGRAKADSHLELPVVPEEHGLLSETDFAPFKALNDAPMAMTAHIVYADIDDSAPATQSREVVEKVIRGEIGFDGLLMTDDLSMKALEGTFRERGERSLKAGCDMLLHCNGDMAEMKAVAEGAARLDGKRLERADAAAAARGTIEEFDPQDAESRLNALLEPVTG</sequence>
<dbReference type="Pfam" id="PF00933">
    <property type="entry name" value="Glyco_hydro_3"/>
    <property type="match status" value="1"/>
</dbReference>
<keyword evidence="4 7" id="KW-0378">Hydrolase</keyword>
<dbReference type="GO" id="GO:0005975">
    <property type="term" value="P:carbohydrate metabolic process"/>
    <property type="evidence" value="ECO:0007669"/>
    <property type="project" value="InterPro"/>
</dbReference>
<dbReference type="NCBIfam" id="NF003740">
    <property type="entry name" value="PRK05337.1"/>
    <property type="match status" value="1"/>
</dbReference>
<dbReference type="EC" id="3.2.1.52" evidence="3"/>